<sequence>MKLICLYFVLRANMLQTFLDWASQWNGKEHVYLPEFVRHFGLLNRDASTKAFEEIIKSTQIPQKRQEAFRAAYMHFQEHHEETFWANHAVKHNARMTRKKAAIAIQNAGLQDAEASYVDQTSSLSSSISSSTPLGSPFSSSSVMSGSSTTLPAAPTALPDSSSTQPTTSSDSLSTDDITTLPTDIGDFERVPHPSCKDWVCDETCIACLFLDYQEHCLSKNEQGSLKMTEIADAMSLLGVFCPSLPTPTMIRTFGQTLLENLVERKTLPDVILDESAVLKAVRLRRNGNRDAASEALKDLARKDMLMFNNLPNTASKLQKQLDIKPDRPDIVVKIRGQEVFFGEVTGLAQMGNSNKNNWDLFRLIRFGKAFLEQDRTHVRASILQIIYSTGTLYHLTVKVRGIYLLEEVGPFTIPTTTDQIPAFLTTMSTLAVLK</sequence>
<proteinExistence type="predicted"/>
<feature type="non-terminal residue" evidence="3">
    <location>
        <position position="1"/>
    </location>
</feature>
<protein>
    <submittedName>
        <fullName evidence="3">Uncharacterized protein</fullName>
    </submittedName>
</protein>
<dbReference type="OrthoDB" id="2437840at2759"/>
<feature type="chain" id="PRO_5040284103" evidence="2">
    <location>
        <begin position="18"/>
        <end position="435"/>
    </location>
</feature>
<keyword evidence="4" id="KW-1185">Reference proteome</keyword>
<comment type="caution">
    <text evidence="3">The sequence shown here is derived from an EMBL/GenBank/DDBJ whole genome shotgun (WGS) entry which is preliminary data.</text>
</comment>
<accession>A0A9P6FMR8</accession>
<feature type="signal peptide" evidence="2">
    <location>
        <begin position="1"/>
        <end position="17"/>
    </location>
</feature>
<gene>
    <name evidence="3" type="ORF">BGW38_006247</name>
</gene>
<dbReference type="EMBL" id="JAABOA010003989">
    <property type="protein sequence ID" value="KAF9578119.1"/>
    <property type="molecule type" value="Genomic_DNA"/>
</dbReference>
<feature type="region of interest" description="Disordered" evidence="1">
    <location>
        <begin position="139"/>
        <end position="186"/>
    </location>
</feature>
<evidence type="ECO:0000313" key="4">
    <source>
        <dbReference type="Proteomes" id="UP000780801"/>
    </source>
</evidence>
<reference evidence="3" key="1">
    <citation type="journal article" date="2020" name="Fungal Divers.">
        <title>Resolving the Mortierellaceae phylogeny through synthesis of multi-gene phylogenetics and phylogenomics.</title>
        <authorList>
            <person name="Vandepol N."/>
            <person name="Liber J."/>
            <person name="Desiro A."/>
            <person name="Na H."/>
            <person name="Kennedy M."/>
            <person name="Barry K."/>
            <person name="Grigoriev I.V."/>
            <person name="Miller A.N."/>
            <person name="O'Donnell K."/>
            <person name="Stajich J.E."/>
            <person name="Bonito G."/>
        </authorList>
    </citation>
    <scope>NUCLEOTIDE SEQUENCE</scope>
    <source>
        <strain evidence="3">KOD1015</strain>
    </source>
</reference>
<evidence type="ECO:0000256" key="2">
    <source>
        <dbReference type="SAM" id="SignalP"/>
    </source>
</evidence>
<name>A0A9P6FMR8_9FUNG</name>
<keyword evidence="2" id="KW-0732">Signal</keyword>
<organism evidence="3 4">
    <name type="scientific">Lunasporangiospora selenospora</name>
    <dbReference type="NCBI Taxonomy" id="979761"/>
    <lineage>
        <taxon>Eukaryota</taxon>
        <taxon>Fungi</taxon>
        <taxon>Fungi incertae sedis</taxon>
        <taxon>Mucoromycota</taxon>
        <taxon>Mortierellomycotina</taxon>
        <taxon>Mortierellomycetes</taxon>
        <taxon>Mortierellales</taxon>
        <taxon>Mortierellaceae</taxon>
        <taxon>Lunasporangiospora</taxon>
    </lineage>
</organism>
<feature type="compositionally biased region" description="Low complexity" evidence="1">
    <location>
        <begin position="139"/>
        <end position="184"/>
    </location>
</feature>
<dbReference type="Proteomes" id="UP000780801">
    <property type="component" value="Unassembled WGS sequence"/>
</dbReference>
<dbReference type="AlphaFoldDB" id="A0A9P6FMR8"/>
<evidence type="ECO:0000256" key="1">
    <source>
        <dbReference type="SAM" id="MobiDB-lite"/>
    </source>
</evidence>
<evidence type="ECO:0000313" key="3">
    <source>
        <dbReference type="EMBL" id="KAF9578119.1"/>
    </source>
</evidence>